<name>A0ABT7Y6Z8_9VIBR</name>
<proteinExistence type="predicted"/>
<keyword evidence="2" id="KW-1185">Reference proteome</keyword>
<dbReference type="EMBL" id="JAUEOZ010000003">
    <property type="protein sequence ID" value="MDN2483836.1"/>
    <property type="molecule type" value="Genomic_DNA"/>
</dbReference>
<evidence type="ECO:0000313" key="2">
    <source>
        <dbReference type="Proteomes" id="UP001169719"/>
    </source>
</evidence>
<comment type="caution">
    <text evidence="1">The sequence shown here is derived from an EMBL/GenBank/DDBJ whole genome shotgun (WGS) entry which is preliminary data.</text>
</comment>
<evidence type="ECO:0000313" key="1">
    <source>
        <dbReference type="EMBL" id="MDN2483836.1"/>
    </source>
</evidence>
<gene>
    <name evidence="1" type="ORF">QWJ08_21010</name>
</gene>
<reference evidence="1" key="1">
    <citation type="submission" date="2024-05" db="EMBL/GenBank/DDBJ databases">
        <title>Genome Sequences of Four Agar- Degrading Marine Bacteria.</title>
        <authorList>
            <person name="Phillips E.K."/>
            <person name="Shaffer J.C."/>
            <person name="Henson M.W."/>
            <person name="Temperton B."/>
            <person name="Thrash C.J."/>
            <person name="Martin M.O."/>
        </authorList>
    </citation>
    <scope>NUCLEOTIDE SEQUENCE</scope>
    <source>
        <strain evidence="1">EKP203</strain>
    </source>
</reference>
<protein>
    <submittedName>
        <fullName evidence="1">Uncharacterized protein</fullName>
    </submittedName>
</protein>
<dbReference type="Proteomes" id="UP001169719">
    <property type="component" value="Unassembled WGS sequence"/>
</dbReference>
<dbReference type="RefSeq" id="WP_289963991.1">
    <property type="nucleotide sequence ID" value="NZ_JAUEOZ010000003.1"/>
</dbReference>
<accession>A0ABT7Y6Z8</accession>
<sequence length="321" mass="37334">MPLPFLELYRNSIYCNPAKQTSRPTNWFSTTVRTESSNGYEQSKFRWVNIEPIAFEVSYKSAHSPCVDTWNGETKEQMRHNHDAFPFGVMTFREDNTEYWRNCAKNYLIDYRLHFTIHRYWKAKIKAFLSSNQSSAVPDHWSEYKNDALSGMKQAQNQFRQCRAMEKANFGLINPRDLPTCIKQSLFAITRLNVYLKRIPHNQLLAYQSVERFYAEGFMQLKKRLMLSGYDMQPVMTSDCTLQKQTLTAYLTEKATAPKFVYDNKGTISEVKLDLHVESAAAHKLSFGASDTLRTLSPFKKMCIKYGDIADASKWFAHLSH</sequence>
<organism evidence="1 2">
    <name type="scientific">Vibrio agarivorans</name>
    <dbReference type="NCBI Taxonomy" id="153622"/>
    <lineage>
        <taxon>Bacteria</taxon>
        <taxon>Pseudomonadati</taxon>
        <taxon>Pseudomonadota</taxon>
        <taxon>Gammaproteobacteria</taxon>
        <taxon>Vibrionales</taxon>
        <taxon>Vibrionaceae</taxon>
        <taxon>Vibrio</taxon>
    </lineage>
</organism>